<dbReference type="InterPro" id="IPR013767">
    <property type="entry name" value="PAS_fold"/>
</dbReference>
<dbReference type="CDD" id="cd00038">
    <property type="entry name" value="CAP_ED"/>
    <property type="match status" value="1"/>
</dbReference>
<dbReference type="NCBIfam" id="TIGR00229">
    <property type="entry name" value="sensory_box"/>
    <property type="match status" value="1"/>
</dbReference>
<dbReference type="SMART" id="SM00220">
    <property type="entry name" value="S_TKc"/>
    <property type="match status" value="1"/>
</dbReference>
<dbReference type="InterPro" id="IPR017441">
    <property type="entry name" value="Protein_kinase_ATP_BS"/>
</dbReference>
<keyword evidence="2 5" id="KW-0547">Nucleotide-binding</keyword>
<dbReference type="VEuPathDB" id="TriTrypDB:TcIL3000_0_00130"/>
<feature type="domain" description="PAS" evidence="9">
    <location>
        <begin position="826"/>
        <end position="882"/>
    </location>
</feature>
<evidence type="ECO:0000259" key="8">
    <source>
        <dbReference type="PROSITE" id="PS50042"/>
    </source>
</evidence>
<dbReference type="InterPro" id="IPR000014">
    <property type="entry name" value="PAS"/>
</dbReference>
<dbReference type="PANTHER" id="PTHR48016">
    <property type="entry name" value="MAP KINASE KINASE KINASE SSK2-RELATED-RELATED"/>
    <property type="match status" value="1"/>
</dbReference>
<dbReference type="SUPFAM" id="SSF55785">
    <property type="entry name" value="PYP-like sensor domain (PAS domain)"/>
    <property type="match status" value="1"/>
</dbReference>
<feature type="binding site" evidence="5">
    <location>
        <position position="1454"/>
    </location>
    <ligand>
        <name>ATP</name>
        <dbReference type="ChEBI" id="CHEBI:30616"/>
    </ligand>
</feature>
<dbReference type="SUPFAM" id="SSF51206">
    <property type="entry name" value="cAMP-binding domain-like"/>
    <property type="match status" value="1"/>
</dbReference>
<dbReference type="PROSITE" id="PS50011">
    <property type="entry name" value="PROTEIN_KINASE_DOM"/>
    <property type="match status" value="1"/>
</dbReference>
<dbReference type="InterPro" id="IPR000595">
    <property type="entry name" value="cNMP-bd_dom"/>
</dbReference>
<reference evidence="10 11" key="2">
    <citation type="journal article" date="2012" name="Proc. Natl. Acad. Sci. U.S.A.">
        <title>Antigenic diversity is generated by distinct evolutionary mechanisms in African trypanosome species.</title>
        <authorList>
            <person name="Jackson A.P."/>
            <person name="Berry A."/>
            <person name="Aslett M."/>
            <person name="Allison H.C."/>
            <person name="Burton P."/>
            <person name="Vavrova-Anderson J."/>
            <person name="Brown R."/>
            <person name="Browne H."/>
            <person name="Corton N."/>
            <person name="Hauser H."/>
            <person name="Gamble J."/>
            <person name="Gilderthorp R."/>
            <person name="Marcello L."/>
            <person name="McQuillan J."/>
            <person name="Otto T.D."/>
            <person name="Quail M.A."/>
            <person name="Sanders M.J."/>
            <person name="van Tonder A."/>
            <person name="Ginger M.L."/>
            <person name="Field M.C."/>
            <person name="Barry J.D."/>
            <person name="Hertz-Fowler C."/>
            <person name="Berriman M."/>
        </authorList>
    </citation>
    <scope>NUCLEOTIDE SEQUENCE [LARGE SCALE GENOMIC DNA]</scope>
    <source>
        <strain evidence="10 11">IL3000</strain>
    </source>
</reference>
<keyword evidence="3" id="KW-0418">Kinase</keyword>
<evidence type="ECO:0000313" key="10">
    <source>
        <dbReference type="EMBL" id="CCD17258.1"/>
    </source>
</evidence>
<evidence type="ECO:0000256" key="4">
    <source>
        <dbReference type="ARBA" id="ARBA00022840"/>
    </source>
</evidence>
<keyword evidence="11" id="KW-1185">Reference proteome</keyword>
<feature type="region of interest" description="Disordered" evidence="6">
    <location>
        <begin position="1776"/>
        <end position="1812"/>
    </location>
</feature>
<comment type="caution">
    <text evidence="10">The sequence shown here is derived from an EMBL/GenBank/DDBJ whole genome shotgun (WGS) entry which is preliminary data.</text>
</comment>
<dbReference type="OMA" id="REAMINV"/>
<dbReference type="InterPro" id="IPR018490">
    <property type="entry name" value="cNMP-bd_dom_sf"/>
</dbReference>
<dbReference type="PROSITE" id="PS50112">
    <property type="entry name" value="PAS"/>
    <property type="match status" value="1"/>
</dbReference>
<reference evidence="11" key="1">
    <citation type="submission" date="2011-07" db="EMBL/GenBank/DDBJ databases">
        <title>Divergent evolution of antigenic variation in African trypanosomes.</title>
        <authorList>
            <person name="Jackson A.P."/>
            <person name="Berry A."/>
            <person name="Allison H.C."/>
            <person name="Burton P."/>
            <person name="Anderson J."/>
            <person name="Aslett M."/>
            <person name="Brown R."/>
            <person name="Corton N."/>
            <person name="Harris D."/>
            <person name="Hauser H."/>
            <person name="Gamble J."/>
            <person name="Gilderthorp R."/>
            <person name="McQuillan J."/>
            <person name="Quail M.A."/>
            <person name="Sanders M."/>
            <person name="Van Tonder A."/>
            <person name="Ginger M.L."/>
            <person name="Donelson J.E."/>
            <person name="Field M.C."/>
            <person name="Barry J.D."/>
            <person name="Berriman M."/>
            <person name="Hertz-Fowler C."/>
        </authorList>
    </citation>
    <scope>NUCLEOTIDE SEQUENCE [LARGE SCALE GENOMIC DNA]</scope>
    <source>
        <strain evidence="11">IL3000</strain>
    </source>
</reference>
<evidence type="ECO:0000259" key="7">
    <source>
        <dbReference type="PROSITE" id="PS50011"/>
    </source>
</evidence>
<evidence type="ECO:0000313" key="11">
    <source>
        <dbReference type="Proteomes" id="UP000000702"/>
    </source>
</evidence>
<dbReference type="Pfam" id="PF00069">
    <property type="entry name" value="Pkinase"/>
    <property type="match status" value="1"/>
</dbReference>
<accession>F9WIV9</accession>
<feature type="region of interest" description="Disordered" evidence="6">
    <location>
        <begin position="112"/>
        <end position="156"/>
    </location>
</feature>
<dbReference type="Pfam" id="PF00989">
    <property type="entry name" value="PAS"/>
    <property type="match status" value="1"/>
</dbReference>
<protein>
    <submittedName>
        <fullName evidence="10">WGS project CAEQ00000000 data, annotated contig 8</fullName>
    </submittedName>
</protein>
<dbReference type="CDD" id="cd22964">
    <property type="entry name" value="DD_CrRSP_unchar"/>
    <property type="match status" value="1"/>
</dbReference>
<evidence type="ECO:0000256" key="2">
    <source>
        <dbReference type="ARBA" id="ARBA00022741"/>
    </source>
</evidence>
<proteinExistence type="predicted"/>
<evidence type="ECO:0000256" key="6">
    <source>
        <dbReference type="SAM" id="MobiDB-lite"/>
    </source>
</evidence>
<dbReference type="PROSITE" id="PS00107">
    <property type="entry name" value="PROTEIN_KINASE_ATP"/>
    <property type="match status" value="1"/>
</dbReference>
<dbReference type="GO" id="GO:0004672">
    <property type="term" value="F:protein kinase activity"/>
    <property type="evidence" value="ECO:0007669"/>
    <property type="project" value="InterPro"/>
</dbReference>
<dbReference type="Gene3D" id="2.60.120.10">
    <property type="entry name" value="Jelly Rolls"/>
    <property type="match status" value="1"/>
</dbReference>
<dbReference type="EMBL" id="CAEQ01002646">
    <property type="protein sequence ID" value="CCD17258.1"/>
    <property type="molecule type" value="Genomic_DNA"/>
</dbReference>
<dbReference type="Proteomes" id="UP000000702">
    <property type="component" value="Unassembled WGS sequence"/>
</dbReference>
<dbReference type="Gene3D" id="1.10.510.10">
    <property type="entry name" value="Transferase(Phosphotransferase) domain 1"/>
    <property type="match status" value="1"/>
</dbReference>
<dbReference type="Gene3D" id="3.30.450.20">
    <property type="entry name" value="PAS domain"/>
    <property type="match status" value="1"/>
</dbReference>
<keyword evidence="1" id="KW-0808">Transferase</keyword>
<dbReference type="SUPFAM" id="SSF56112">
    <property type="entry name" value="Protein kinase-like (PK-like)"/>
    <property type="match status" value="1"/>
</dbReference>
<organism evidence="10 11">
    <name type="scientific">Trypanosoma congolense (strain IL3000)</name>
    <dbReference type="NCBI Taxonomy" id="1068625"/>
    <lineage>
        <taxon>Eukaryota</taxon>
        <taxon>Discoba</taxon>
        <taxon>Euglenozoa</taxon>
        <taxon>Kinetoplastea</taxon>
        <taxon>Metakinetoplastina</taxon>
        <taxon>Trypanosomatida</taxon>
        <taxon>Trypanosomatidae</taxon>
        <taxon>Trypanosoma</taxon>
        <taxon>Nannomonas</taxon>
    </lineage>
</organism>
<dbReference type="InterPro" id="IPR011009">
    <property type="entry name" value="Kinase-like_dom_sf"/>
</dbReference>
<evidence type="ECO:0000259" key="9">
    <source>
        <dbReference type="PROSITE" id="PS50112"/>
    </source>
</evidence>
<feature type="compositionally biased region" description="Polar residues" evidence="6">
    <location>
        <begin position="1776"/>
        <end position="1805"/>
    </location>
</feature>
<dbReference type="InterPro" id="IPR000719">
    <property type="entry name" value="Prot_kinase_dom"/>
</dbReference>
<feature type="region of interest" description="Disordered" evidence="6">
    <location>
        <begin position="1184"/>
        <end position="1209"/>
    </location>
</feature>
<feature type="domain" description="Protein kinase" evidence="7">
    <location>
        <begin position="1425"/>
        <end position="1688"/>
    </location>
</feature>
<dbReference type="CDD" id="cd00130">
    <property type="entry name" value="PAS"/>
    <property type="match status" value="1"/>
</dbReference>
<gene>
    <name evidence="10" type="ORF">TCIL3000_0_00130</name>
</gene>
<feature type="domain" description="Cyclic nucleotide-binding" evidence="8">
    <location>
        <begin position="593"/>
        <end position="708"/>
    </location>
</feature>
<sequence>MDRGESEFSLSKGKCSYLQRHDIGNTIARLIQDLLEHRPEDHLPFMVQKLRHYQVEGKEISPPPGKCSYLQGHDIGNTLVRLMQDLLEHRPEDHLLFMERWFRHYRLEGKEISSPKGTAHQSSSGTLDEATGAGEGEESQEANSPPGFAFFSPVHDPSSKTAQASVNCSVDCASGSEKPSLLAPGSKSSSTAPNAKVCSEPLFVISTSCGSAALSMWSPPSNSEGLQGPNVPDNAWGVLNTQAAAGRVPFLKKLIEKVLELPPYDYSTAMALLEGLIRKNVTTPALKTMEGAEGSVEVDNRCGDNVAMPENGGLCSIPSAPSRVSDSVPRDGAADPSYLQKLVSDALTSSIVAGEKTEKVVGDPPPKARDPFPRKRSRRVTYRSMESFCDPNEMEKIPKSGISSRLPGLRGSFTESSLTAMCEEDTFAERGSLRLDRKHLSKFSSNSTEELETLLRSSGTQEDELCALREACLSSELFAGFNPGDVEIYIRHAQRLTLAGGSLCTCKDSVIFIFSGMLQLEGNEGVIEHFPARRVIDSHHYEQHDGAKEPRELRATTDTVLIVLRNEVLHMIRNNREDVWEMMVVLYLSQSKLFSKVSQRLLKYMAAHMQLETVKAGSVLFTRGQPAEWLSIVIGGTVKRRTSEEEGSSDGLTAGVQRNPGIAPRQLPVGLELGELEVLFNSPVLTDSVATSDVTMLRIHTALFHTIVPYEVVDIVRHNVVSMEPTAQLLAIAPAELRNAVELFRDGCLRIPHYADMHESKRGSVVSTTGITHRGSLLSNRRLTGDFFYHWYTPQNFSSSGEIVYSGKKNLYRFAIAALGLENVVMIAVVSDGTVIRWNDAAERITGFSRPHVIGQSIYHALSTDSSRRLLRDRLDSVRRFAGRWRDYLDHDLSKPQAYSFRQNSGPCSVGLLLSVVPSSVGSCKDVLLIVGHEADPRNITSYVKDTTRWLSDVLRPQLSAFQTRVEEFERKKWNITPEEGATLKGYLVACNQIMESQMRLANLNLESVALSWKAVRIQHVLRDFIQETMTEIEANGNRIAVNFKNAPKGEIFLHVENLLAILRRVVSDVNAAGARRQINITTEVAAPSNDRDHSFSLLQESAIAFDGSSLTAGCDQPGGGTSSGCPASPTVPADAGNVFQSAIPCNGGVRLRSAPSNLKRMSSAGYMRPICITLTVSQMESGSSLEGKGADDAKPFTEHSQENCTTSTPNCEALTKEYEQLALVMGGIFFIEKDIWDDASYSFTLVFPLLPTPWCGEDEDENASIPSITSRQLHVILADGNARQASYLNSLICSRRHIVVQVNSLRDVLSSINCRAANIIFVDPTHLEMTDEEKEALERGEPLFESIKTRNDLIIAIYCDTFDGWLARTLAECCHVINVTKSVSAALLHCVFHEMEHMISRLREREEYLARISSAFVKYQPDRYDTLRVLGKGTFGEVYEVEDKLTNGRLAVKLMRLRDGVLASDIARELIAATTMRHNNIIHYFYCQREDDSTVRLYMELASGGTLKEEIRRHGGPLPLSLAVRYLKDLCRGLEYIHSLNFVHGDIKTENSLLDKYKCVKIGDFGTAKQIKRKDAKLYELGGTPQCMAPEMLAIDASEGKGYDQKADIWSLGCVAWELVTGKPLFCDAEKASGISIFQYVSNLKDTPNLLALEDIDPAVHSFVLACLQVDPQKRATAKELLSHGLFHTAWNQLDEMVEEKVKDADVLSTYGAVESYSDYSVEDADDDDVVSNDSEVLPVELMGRMGVGPFMTLNEPFEKDSAAANRHNTNTTGAAFSARNNEFNTGSYKSPPSSDGTPFTSICSPVVDNR</sequence>
<dbReference type="GO" id="GO:0005524">
    <property type="term" value="F:ATP binding"/>
    <property type="evidence" value="ECO:0007669"/>
    <property type="project" value="UniProtKB-UniRule"/>
</dbReference>
<dbReference type="InterPro" id="IPR050538">
    <property type="entry name" value="MAP_kinase_kinase_kinase"/>
</dbReference>
<dbReference type="PANTHER" id="PTHR48016:SF56">
    <property type="entry name" value="MAPKK KINASE"/>
    <property type="match status" value="1"/>
</dbReference>
<dbReference type="InterPro" id="IPR014710">
    <property type="entry name" value="RmlC-like_jellyroll"/>
</dbReference>
<feature type="compositionally biased region" description="Polar residues" evidence="6">
    <location>
        <begin position="115"/>
        <end position="126"/>
    </location>
</feature>
<keyword evidence="4 5" id="KW-0067">ATP-binding</keyword>
<evidence type="ECO:0000256" key="3">
    <source>
        <dbReference type="ARBA" id="ARBA00022777"/>
    </source>
</evidence>
<dbReference type="PROSITE" id="PS50042">
    <property type="entry name" value="CNMP_BINDING_3"/>
    <property type="match status" value="1"/>
</dbReference>
<name>F9WIV9_TRYCI</name>
<evidence type="ECO:0000256" key="5">
    <source>
        <dbReference type="PROSITE-ProRule" id="PRU10141"/>
    </source>
</evidence>
<dbReference type="SMART" id="SM00091">
    <property type="entry name" value="PAS"/>
    <property type="match status" value="1"/>
</dbReference>
<dbReference type="GO" id="GO:0006355">
    <property type="term" value="P:regulation of DNA-templated transcription"/>
    <property type="evidence" value="ECO:0007669"/>
    <property type="project" value="InterPro"/>
</dbReference>
<evidence type="ECO:0000256" key="1">
    <source>
        <dbReference type="ARBA" id="ARBA00022679"/>
    </source>
</evidence>
<dbReference type="InterPro" id="IPR035965">
    <property type="entry name" value="PAS-like_dom_sf"/>
</dbReference>
<feature type="compositionally biased region" description="Basic and acidic residues" evidence="6">
    <location>
        <begin position="1189"/>
        <end position="1202"/>
    </location>
</feature>